<feature type="binding site" evidence="5">
    <location>
        <position position="142"/>
    </location>
    <ligand>
        <name>S-adenosyl-L-methionine</name>
        <dbReference type="ChEBI" id="CHEBI:59789"/>
    </ligand>
</feature>
<dbReference type="GO" id="GO:0102559">
    <property type="term" value="F:peptide chain release factor N(5)-glutamine methyltransferase activity"/>
    <property type="evidence" value="ECO:0007669"/>
    <property type="project" value="UniProtKB-EC"/>
</dbReference>
<comment type="similarity">
    <text evidence="5">Belongs to the protein N5-glutamine methyltransferase family. PrmC subfamily.</text>
</comment>
<evidence type="ECO:0000256" key="3">
    <source>
        <dbReference type="ARBA" id="ARBA00022691"/>
    </source>
</evidence>
<feature type="domain" description="Methyltransferase small" evidence="6">
    <location>
        <begin position="97"/>
        <end position="199"/>
    </location>
</feature>
<dbReference type="HAMAP" id="MF_02126">
    <property type="entry name" value="RF_methyltr_PrmC"/>
    <property type="match status" value="1"/>
</dbReference>
<reference evidence="8 9" key="1">
    <citation type="submission" date="2016-03" db="EMBL/GenBank/DDBJ databases">
        <title>Comparative genomics of Rickettsiella.</title>
        <authorList>
            <person name="Chandler C."/>
            <person name="Wang Y."/>
        </authorList>
    </citation>
    <scope>NUCLEOTIDE SEQUENCE [LARGE SCALE GENOMIC DNA]</scope>
    <source>
        <strain evidence="8 9">RCFS May 2013</strain>
    </source>
</reference>
<keyword evidence="9" id="KW-1185">Reference proteome</keyword>
<dbReference type="InterPro" id="IPR019874">
    <property type="entry name" value="RF_methyltr_PrmC"/>
</dbReference>
<dbReference type="EMBL" id="LUKY01000027">
    <property type="protein sequence ID" value="OIZ96120.1"/>
    <property type="molecule type" value="Genomic_DNA"/>
</dbReference>
<evidence type="ECO:0000313" key="9">
    <source>
        <dbReference type="Proteomes" id="UP000183924"/>
    </source>
</evidence>
<name>A0A1J8NLX9_9COXI</name>
<feature type="binding site" evidence="5">
    <location>
        <begin position="186"/>
        <end position="189"/>
    </location>
    <ligand>
        <name>substrate</name>
    </ligand>
</feature>
<dbReference type="PANTHER" id="PTHR18895:SF74">
    <property type="entry name" value="MTRF1L RELEASE FACTOR GLUTAMINE METHYLTRANSFERASE"/>
    <property type="match status" value="1"/>
</dbReference>
<dbReference type="PROSITE" id="PS00092">
    <property type="entry name" value="N6_MTASE"/>
    <property type="match status" value="1"/>
</dbReference>
<feature type="binding site" evidence="5">
    <location>
        <position position="170"/>
    </location>
    <ligand>
        <name>S-adenosyl-L-methionine</name>
        <dbReference type="ChEBI" id="CHEBI:59789"/>
    </ligand>
</feature>
<feature type="binding site" evidence="5">
    <location>
        <position position="186"/>
    </location>
    <ligand>
        <name>S-adenosyl-L-methionine</name>
        <dbReference type="ChEBI" id="CHEBI:59789"/>
    </ligand>
</feature>
<evidence type="ECO:0000256" key="2">
    <source>
        <dbReference type="ARBA" id="ARBA00022679"/>
    </source>
</evidence>
<sequence length="280" mass="32100">MLLVSYWRWAIKELNRTSPSAYLDTELLFAHVLGLTRAQLHSQLPDRLLTLSQQKRIKQLIARRQSGEPIAYLLGRQEFWSLSFEVTPEVLIPRPETELLVQKILDDFSTEQRNIVDLGTGSAAIAVALALARPTWQFIATDYSPGALQIAERNIRRYHIQTIELRQGDWCQALLVGEKFDIILSNPPYLTLDDPHFQTECALAYEPKNALISGEKGLKDLEIIILQAREHLHQGGILFLEHGYQQAAFVEEFFLKYGYQEIKNYKDLAGHQRVSSGKWN</sequence>
<dbReference type="Pfam" id="PF17827">
    <property type="entry name" value="PrmC_N"/>
    <property type="match status" value="1"/>
</dbReference>
<dbReference type="GO" id="GO:0003676">
    <property type="term" value="F:nucleic acid binding"/>
    <property type="evidence" value="ECO:0007669"/>
    <property type="project" value="InterPro"/>
</dbReference>
<dbReference type="AlphaFoldDB" id="A0A1J8NLX9"/>
<dbReference type="NCBIfam" id="TIGR00536">
    <property type="entry name" value="hemK_fam"/>
    <property type="match status" value="1"/>
</dbReference>
<dbReference type="EC" id="2.1.1.297" evidence="5"/>
<comment type="caution">
    <text evidence="5">Lacks conserved residue(s) required for the propagation of feature annotation.</text>
</comment>
<dbReference type="FunFam" id="3.40.50.150:FF:000053">
    <property type="entry name" value="Release factor glutamine methyltransferase"/>
    <property type="match status" value="1"/>
</dbReference>
<dbReference type="SUPFAM" id="SSF53335">
    <property type="entry name" value="S-adenosyl-L-methionine-dependent methyltransferases"/>
    <property type="match status" value="1"/>
</dbReference>
<evidence type="ECO:0000259" key="6">
    <source>
        <dbReference type="Pfam" id="PF05175"/>
    </source>
</evidence>
<dbReference type="STRING" id="1225476.A1D18_00705"/>
<dbReference type="NCBIfam" id="TIGR03534">
    <property type="entry name" value="RF_mod_PrmC"/>
    <property type="match status" value="1"/>
</dbReference>
<dbReference type="Gene3D" id="3.40.50.150">
    <property type="entry name" value="Vaccinia Virus protein VP39"/>
    <property type="match status" value="1"/>
</dbReference>
<dbReference type="Pfam" id="PF05175">
    <property type="entry name" value="MTS"/>
    <property type="match status" value="1"/>
</dbReference>
<feature type="domain" description="Release factor glutamine methyltransferase N-terminal" evidence="7">
    <location>
        <begin position="7"/>
        <end position="75"/>
    </location>
</feature>
<comment type="catalytic activity">
    <reaction evidence="4 5">
        <text>L-glutaminyl-[peptide chain release factor] + S-adenosyl-L-methionine = N(5)-methyl-L-glutaminyl-[peptide chain release factor] + S-adenosyl-L-homocysteine + H(+)</text>
        <dbReference type="Rhea" id="RHEA:42896"/>
        <dbReference type="Rhea" id="RHEA-COMP:10271"/>
        <dbReference type="Rhea" id="RHEA-COMP:10272"/>
        <dbReference type="ChEBI" id="CHEBI:15378"/>
        <dbReference type="ChEBI" id="CHEBI:30011"/>
        <dbReference type="ChEBI" id="CHEBI:57856"/>
        <dbReference type="ChEBI" id="CHEBI:59789"/>
        <dbReference type="ChEBI" id="CHEBI:61891"/>
        <dbReference type="EC" id="2.1.1.297"/>
    </reaction>
</comment>
<dbReference type="Proteomes" id="UP000183924">
    <property type="component" value="Unassembled WGS sequence"/>
</dbReference>
<dbReference type="InterPro" id="IPR040758">
    <property type="entry name" value="PrmC_N"/>
</dbReference>
<evidence type="ECO:0000313" key="8">
    <source>
        <dbReference type="EMBL" id="OIZ96120.1"/>
    </source>
</evidence>
<dbReference type="InterPro" id="IPR002052">
    <property type="entry name" value="DNA_methylase_N6_adenine_CS"/>
</dbReference>
<evidence type="ECO:0000256" key="5">
    <source>
        <dbReference type="HAMAP-Rule" id="MF_02126"/>
    </source>
</evidence>
<accession>A0A1J8NLX9</accession>
<comment type="caution">
    <text evidence="8">The sequence shown here is derived from an EMBL/GenBank/DDBJ whole genome shotgun (WGS) entry which is preliminary data.</text>
</comment>
<evidence type="ECO:0000259" key="7">
    <source>
        <dbReference type="Pfam" id="PF17827"/>
    </source>
</evidence>
<dbReference type="CDD" id="cd02440">
    <property type="entry name" value="AdoMet_MTases"/>
    <property type="match status" value="1"/>
</dbReference>
<gene>
    <name evidence="5" type="primary">prmC</name>
    <name evidence="8" type="ORF">A1D18_00705</name>
</gene>
<dbReference type="InterPro" id="IPR050320">
    <property type="entry name" value="N5-glutamine_MTase"/>
</dbReference>
<dbReference type="OrthoDB" id="9800643at2"/>
<dbReference type="InterPro" id="IPR007848">
    <property type="entry name" value="Small_mtfrase_dom"/>
</dbReference>
<dbReference type="GO" id="GO:0032259">
    <property type="term" value="P:methylation"/>
    <property type="evidence" value="ECO:0007669"/>
    <property type="project" value="UniProtKB-KW"/>
</dbReference>
<protein>
    <recommendedName>
        <fullName evidence="5">Release factor glutamine methyltransferase</fullName>
        <shortName evidence="5">RF MTase</shortName>
        <ecNumber evidence="5">2.1.1.297</ecNumber>
    </recommendedName>
    <alternativeName>
        <fullName evidence="5">N5-glutamine methyltransferase PrmC</fullName>
    </alternativeName>
    <alternativeName>
        <fullName evidence="5">Protein-(glutamine-N5) MTase PrmC</fullName>
    </alternativeName>
    <alternativeName>
        <fullName evidence="5">Protein-glutamine N-methyltransferase PrmC</fullName>
    </alternativeName>
</protein>
<dbReference type="InterPro" id="IPR029063">
    <property type="entry name" value="SAM-dependent_MTases_sf"/>
</dbReference>
<evidence type="ECO:0000256" key="4">
    <source>
        <dbReference type="ARBA" id="ARBA00048391"/>
    </source>
</evidence>
<keyword evidence="2 5" id="KW-0808">Transferase</keyword>
<dbReference type="PANTHER" id="PTHR18895">
    <property type="entry name" value="HEMK METHYLTRANSFERASE"/>
    <property type="match status" value="1"/>
</dbReference>
<evidence type="ECO:0000256" key="1">
    <source>
        <dbReference type="ARBA" id="ARBA00022603"/>
    </source>
</evidence>
<organism evidence="8 9">
    <name type="scientific">Candidatus Rickettsiella isopodorum</name>
    <dbReference type="NCBI Taxonomy" id="1225476"/>
    <lineage>
        <taxon>Bacteria</taxon>
        <taxon>Pseudomonadati</taxon>
        <taxon>Pseudomonadota</taxon>
        <taxon>Gammaproteobacteria</taxon>
        <taxon>Legionellales</taxon>
        <taxon>Coxiellaceae</taxon>
        <taxon>Rickettsiella</taxon>
    </lineage>
</organism>
<dbReference type="RefSeq" id="WP_071661905.1">
    <property type="nucleotide sequence ID" value="NZ_LUKY01000027.1"/>
</dbReference>
<dbReference type="InterPro" id="IPR004556">
    <property type="entry name" value="HemK-like"/>
</dbReference>
<comment type="function">
    <text evidence="5">Methylates the class 1 translation termination release factors RF1/PrfA and RF2/PrfB on the glutamine residue of the universally conserved GGQ motif.</text>
</comment>
<keyword evidence="1 5" id="KW-0489">Methyltransferase</keyword>
<dbReference type="Gene3D" id="1.10.8.10">
    <property type="entry name" value="DNA helicase RuvA subunit, C-terminal domain"/>
    <property type="match status" value="1"/>
</dbReference>
<keyword evidence="3 5" id="KW-0949">S-adenosyl-L-methionine</keyword>
<proteinExistence type="inferred from homology"/>